<dbReference type="KEGG" id="mets:DK389_13750"/>
<evidence type="ECO:0000256" key="1">
    <source>
        <dbReference type="SAM" id="MobiDB-lite"/>
    </source>
</evidence>
<protein>
    <submittedName>
        <fullName evidence="2">Uncharacterized protein</fullName>
    </submittedName>
</protein>
<dbReference type="Proteomes" id="UP000245926">
    <property type="component" value="Chromosome"/>
</dbReference>
<dbReference type="OrthoDB" id="8006197at2"/>
<organism evidence="2 3">
    <name type="scientific">Methylobacterium durans</name>
    <dbReference type="NCBI Taxonomy" id="2202825"/>
    <lineage>
        <taxon>Bacteria</taxon>
        <taxon>Pseudomonadati</taxon>
        <taxon>Pseudomonadota</taxon>
        <taxon>Alphaproteobacteria</taxon>
        <taxon>Hyphomicrobiales</taxon>
        <taxon>Methylobacteriaceae</taxon>
        <taxon>Methylobacterium</taxon>
    </lineage>
</organism>
<keyword evidence="3" id="KW-1185">Reference proteome</keyword>
<evidence type="ECO:0000313" key="2">
    <source>
        <dbReference type="EMBL" id="AWN41383.1"/>
    </source>
</evidence>
<gene>
    <name evidence="2" type="ORF">DK389_13750</name>
</gene>
<dbReference type="EMBL" id="CP029550">
    <property type="protein sequence ID" value="AWN41383.1"/>
    <property type="molecule type" value="Genomic_DNA"/>
</dbReference>
<dbReference type="RefSeq" id="WP_109890348.1">
    <property type="nucleotide sequence ID" value="NZ_CP029550.1"/>
</dbReference>
<feature type="region of interest" description="Disordered" evidence="1">
    <location>
        <begin position="56"/>
        <end position="89"/>
    </location>
</feature>
<dbReference type="AlphaFoldDB" id="A0A2U8W5J9"/>
<sequence>MFRLIGTATLAGLISGFVALSVTGAGAEPRRDHRPATWTLYSGPHGELLGAELPAEARPRAPSSDQIRGPVHDSRTGIVRPGNPSPSVR</sequence>
<evidence type="ECO:0000313" key="3">
    <source>
        <dbReference type="Proteomes" id="UP000245926"/>
    </source>
</evidence>
<proteinExistence type="predicted"/>
<accession>A0A2U8W5J9</accession>
<reference evidence="3" key="1">
    <citation type="submission" date="2018-05" db="EMBL/GenBank/DDBJ databases">
        <title>Complete Genome Sequence of Methylobacterium sp. 17SD2-17.</title>
        <authorList>
            <person name="Srinivasan S."/>
        </authorList>
    </citation>
    <scope>NUCLEOTIDE SEQUENCE [LARGE SCALE GENOMIC DNA]</scope>
    <source>
        <strain evidence="3">17SD2-17</strain>
    </source>
</reference>
<name>A0A2U8W5J9_9HYPH</name>